<dbReference type="Pfam" id="PF13855">
    <property type="entry name" value="LRR_8"/>
    <property type="match status" value="3"/>
</dbReference>
<dbReference type="InterPro" id="IPR032675">
    <property type="entry name" value="LRR_dom_sf"/>
</dbReference>
<dbReference type="SUPFAM" id="SSF52047">
    <property type="entry name" value="RNI-like"/>
    <property type="match status" value="1"/>
</dbReference>
<dbReference type="Pfam" id="PF00560">
    <property type="entry name" value="LRR_1"/>
    <property type="match status" value="5"/>
</dbReference>
<evidence type="ECO:0000256" key="6">
    <source>
        <dbReference type="ARBA" id="ARBA00022989"/>
    </source>
</evidence>
<feature type="region of interest" description="Disordered" evidence="9">
    <location>
        <begin position="695"/>
        <end position="720"/>
    </location>
</feature>
<keyword evidence="5" id="KW-0677">Repeat</keyword>
<evidence type="ECO:0000256" key="9">
    <source>
        <dbReference type="SAM" id="MobiDB-lite"/>
    </source>
</evidence>
<evidence type="ECO:0000256" key="10">
    <source>
        <dbReference type="SAM" id="Phobius"/>
    </source>
</evidence>
<evidence type="ECO:0000256" key="7">
    <source>
        <dbReference type="ARBA" id="ARBA00023136"/>
    </source>
</evidence>
<comment type="subcellular location">
    <subcellularLocation>
        <location evidence="1">Membrane</location>
    </subcellularLocation>
</comment>
<dbReference type="InterPro" id="IPR003591">
    <property type="entry name" value="Leu-rich_rpt_typical-subtyp"/>
</dbReference>
<evidence type="ECO:0000256" key="5">
    <source>
        <dbReference type="ARBA" id="ARBA00022737"/>
    </source>
</evidence>
<gene>
    <name evidence="12" type="ORF">B296_00027063</name>
</gene>
<proteinExistence type="predicted"/>
<feature type="transmembrane region" description="Helical" evidence="10">
    <location>
        <begin position="728"/>
        <end position="749"/>
    </location>
</feature>
<keyword evidence="6 10" id="KW-1133">Transmembrane helix</keyword>
<dbReference type="SMART" id="SM00369">
    <property type="entry name" value="LRR_TYP"/>
    <property type="match status" value="8"/>
</dbReference>
<dbReference type="AlphaFoldDB" id="A0A427A0N3"/>
<dbReference type="FunFam" id="3.80.10.10:FF:000041">
    <property type="entry name" value="LRR receptor-like serine/threonine-protein kinase ERECTA"/>
    <property type="match status" value="2"/>
</dbReference>
<keyword evidence="7 10" id="KW-0472">Membrane</keyword>
<dbReference type="InterPro" id="IPR001611">
    <property type="entry name" value="Leu-rich_rpt"/>
</dbReference>
<name>A0A427A0N3_ENSVE</name>
<evidence type="ECO:0000313" key="13">
    <source>
        <dbReference type="Proteomes" id="UP000287651"/>
    </source>
</evidence>
<dbReference type="PANTHER" id="PTHR48060">
    <property type="entry name" value="DNA DAMAGE-REPAIR/TOLERATION PROTEIN DRT100"/>
    <property type="match status" value="1"/>
</dbReference>
<dbReference type="FunFam" id="3.80.10.10:FF:000400">
    <property type="entry name" value="Nuclear pore complex protein NUP107"/>
    <property type="match status" value="1"/>
</dbReference>
<evidence type="ECO:0000313" key="12">
    <source>
        <dbReference type="EMBL" id="RRT69776.1"/>
    </source>
</evidence>
<keyword evidence="4" id="KW-0732">Signal</keyword>
<dbReference type="GO" id="GO:0016020">
    <property type="term" value="C:membrane"/>
    <property type="evidence" value="ECO:0007669"/>
    <property type="project" value="UniProtKB-SubCell"/>
</dbReference>
<dbReference type="FunFam" id="3.80.10.10:FF:000691">
    <property type="entry name" value="Putative LRR receptor-like serine/threonine-protein kinase"/>
    <property type="match status" value="1"/>
</dbReference>
<evidence type="ECO:0000256" key="2">
    <source>
        <dbReference type="ARBA" id="ARBA00022614"/>
    </source>
</evidence>
<evidence type="ECO:0000256" key="3">
    <source>
        <dbReference type="ARBA" id="ARBA00022692"/>
    </source>
</evidence>
<dbReference type="SUPFAM" id="SSF52058">
    <property type="entry name" value="L domain-like"/>
    <property type="match status" value="2"/>
</dbReference>
<dbReference type="Pfam" id="PF08263">
    <property type="entry name" value="LRRNT_2"/>
    <property type="match status" value="1"/>
</dbReference>
<dbReference type="InterPro" id="IPR053211">
    <property type="entry name" value="DNA_repair-toleration"/>
</dbReference>
<accession>A0A427A0N3</accession>
<keyword evidence="3 10" id="KW-0812">Transmembrane</keyword>
<evidence type="ECO:0000259" key="11">
    <source>
        <dbReference type="Pfam" id="PF08263"/>
    </source>
</evidence>
<comment type="caution">
    <text evidence="12">The sequence shown here is derived from an EMBL/GenBank/DDBJ whole genome shotgun (WGS) entry which is preliminary data.</text>
</comment>
<keyword evidence="2" id="KW-0433">Leucine-rich repeat</keyword>
<feature type="domain" description="Leucine-rich repeat-containing N-terminal plant-type" evidence="11">
    <location>
        <begin position="30"/>
        <end position="73"/>
    </location>
</feature>
<dbReference type="Proteomes" id="UP000287651">
    <property type="component" value="Unassembled WGS sequence"/>
</dbReference>
<protein>
    <recommendedName>
        <fullName evidence="11">Leucine-rich repeat-containing N-terminal plant-type domain-containing protein</fullName>
    </recommendedName>
</protein>
<evidence type="ECO:0000256" key="4">
    <source>
        <dbReference type="ARBA" id="ARBA00022729"/>
    </source>
</evidence>
<dbReference type="EMBL" id="AMZH03004234">
    <property type="protein sequence ID" value="RRT69776.1"/>
    <property type="molecule type" value="Genomic_DNA"/>
</dbReference>
<dbReference type="InterPro" id="IPR013210">
    <property type="entry name" value="LRR_N_plant-typ"/>
</dbReference>
<keyword evidence="8" id="KW-0325">Glycoprotein</keyword>
<dbReference type="PANTHER" id="PTHR48060:SF21">
    <property type="entry name" value="L DOMAIN-LIKE PROTEIN"/>
    <property type="match status" value="1"/>
</dbReference>
<sequence length="772" mass="84208">MRCAGPNEHLEIPGDRHLLLPHSRQAISAATDREVLLRLKDYLEANNPIHQGAYARWNASDSSPCNWPGITCNDADRVTGVNLAESNITGGIFPNFHLLTGLTHLDLSSNNIGGPVPDDLNKCSALEHLSLSSNVISGELNLAGLTNLVVLDLTNNRFSGSIRSNFPAICANLVSLNISSNEFSGDVTGCFDQCPKLEYLDLSSNLFDGYIWHGFRNLRELVVADNYFDGELSSSTFASNCALEILDLSENNFSGTFPGSIANCSKLTSLDLWGNAFTGEVPSGIGSLSELKSLRLGNNAFDPTIPEELLNCSKLVFLDFSNHDFGGDIPEIFGRFVTLDHLILYGNQYTGGIESSRVLRLPDLTSLNLSKNRFSGNLPVEITTMPKIEILILADNGFSGSIPPEVGGMAGLQLLDLSYNKLTGSIPLAIGNLTSLLWLTLADNDLTGDIPPEIGNCSSLMWLNLANNRLSGRIPPEISAIGRDPNPTFEANRREIRLFTPIYGDCLTMNRWLPASYPPFNFVYTLLTKRTCRTTWDRLLQGYAVFPICSNSLSLTRGISGYLQLSGNGFSGGIPPEMGRMRNFSMIQLDGNRLSGRLPQEIGELRLFILNVSSNQLSGEIPDEIGDLRCLSILDLSQNNFSGELPSSLNGLSELNKFNVSYNPLLSGMVPLTGQIATFDRDSFLGDPLINFSSSSSGGASFGSPPPPPPRPARNSSGAGRGERWKSVLLGVFIALTLAFVGTVTRTAVRCWRRRELRARAEEEGLRRNWAW</sequence>
<reference evidence="12 13" key="1">
    <citation type="journal article" date="2014" name="Agronomy (Basel)">
        <title>A Draft Genome Sequence for Ensete ventricosum, the Drought-Tolerant Tree Against Hunger.</title>
        <authorList>
            <person name="Harrison J."/>
            <person name="Moore K.A."/>
            <person name="Paszkiewicz K."/>
            <person name="Jones T."/>
            <person name="Grant M."/>
            <person name="Ambacheew D."/>
            <person name="Muzemil S."/>
            <person name="Studholme D.J."/>
        </authorList>
    </citation>
    <scope>NUCLEOTIDE SEQUENCE [LARGE SCALE GENOMIC DNA]</scope>
</reference>
<dbReference type="Gene3D" id="3.80.10.10">
    <property type="entry name" value="Ribonuclease Inhibitor"/>
    <property type="match status" value="5"/>
</dbReference>
<organism evidence="12 13">
    <name type="scientific">Ensete ventricosum</name>
    <name type="common">Abyssinian banana</name>
    <name type="synonym">Musa ensete</name>
    <dbReference type="NCBI Taxonomy" id="4639"/>
    <lineage>
        <taxon>Eukaryota</taxon>
        <taxon>Viridiplantae</taxon>
        <taxon>Streptophyta</taxon>
        <taxon>Embryophyta</taxon>
        <taxon>Tracheophyta</taxon>
        <taxon>Spermatophyta</taxon>
        <taxon>Magnoliopsida</taxon>
        <taxon>Liliopsida</taxon>
        <taxon>Zingiberales</taxon>
        <taxon>Musaceae</taxon>
        <taxon>Ensete</taxon>
    </lineage>
</organism>
<evidence type="ECO:0000256" key="1">
    <source>
        <dbReference type="ARBA" id="ARBA00004370"/>
    </source>
</evidence>
<evidence type="ECO:0000256" key="8">
    <source>
        <dbReference type="ARBA" id="ARBA00023180"/>
    </source>
</evidence>